<sequence>MGTLASYVPPGCTGIAQPLYVGIVGPLKHHLRRTELQEDATTVSQRRRDTVKRTLSAVASITKSTVINASKRLDRSIRADHSVGGGSPFGFRCAICSCLESLWILFQ</sequence>
<accession>A0AAV2YVZ6</accession>
<dbReference type="AlphaFoldDB" id="A0AAV2YVZ6"/>
<evidence type="ECO:0000313" key="1">
    <source>
        <dbReference type="EMBL" id="DAZ97491.1"/>
    </source>
</evidence>
<proteinExistence type="predicted"/>
<dbReference type="Proteomes" id="UP001146120">
    <property type="component" value="Unassembled WGS sequence"/>
</dbReference>
<name>A0AAV2YVZ6_9STRA</name>
<comment type="caution">
    <text evidence="1">The sequence shown here is derived from an EMBL/GenBank/DDBJ whole genome shotgun (WGS) entry which is preliminary data.</text>
</comment>
<reference evidence="1" key="2">
    <citation type="journal article" date="2023" name="Microbiol Resour">
        <title>Decontamination and Annotation of the Draft Genome Sequence of the Oomycete Lagenidium giganteum ARSEF 373.</title>
        <authorList>
            <person name="Morgan W.R."/>
            <person name="Tartar A."/>
        </authorList>
    </citation>
    <scope>NUCLEOTIDE SEQUENCE</scope>
    <source>
        <strain evidence="1">ARSEF 373</strain>
    </source>
</reference>
<reference evidence="1" key="1">
    <citation type="submission" date="2022-11" db="EMBL/GenBank/DDBJ databases">
        <authorList>
            <person name="Morgan W.R."/>
            <person name="Tartar A."/>
        </authorList>
    </citation>
    <scope>NUCLEOTIDE SEQUENCE</scope>
    <source>
        <strain evidence="1">ARSEF 373</strain>
    </source>
</reference>
<dbReference type="EMBL" id="DAKRPA010000134">
    <property type="protein sequence ID" value="DAZ97491.1"/>
    <property type="molecule type" value="Genomic_DNA"/>
</dbReference>
<evidence type="ECO:0000313" key="2">
    <source>
        <dbReference type="Proteomes" id="UP001146120"/>
    </source>
</evidence>
<organism evidence="1 2">
    <name type="scientific">Lagenidium giganteum</name>
    <dbReference type="NCBI Taxonomy" id="4803"/>
    <lineage>
        <taxon>Eukaryota</taxon>
        <taxon>Sar</taxon>
        <taxon>Stramenopiles</taxon>
        <taxon>Oomycota</taxon>
        <taxon>Peronosporomycetes</taxon>
        <taxon>Pythiales</taxon>
        <taxon>Pythiaceae</taxon>
    </lineage>
</organism>
<gene>
    <name evidence="1" type="ORF">N0F65_009974</name>
</gene>
<keyword evidence="2" id="KW-1185">Reference proteome</keyword>
<protein>
    <submittedName>
        <fullName evidence="1">Uncharacterized protein</fullName>
    </submittedName>
</protein>